<organism evidence="1 2">
    <name type="scientific">Channa striata</name>
    <name type="common">Snakehead murrel</name>
    <name type="synonym">Ophicephalus striatus</name>
    <dbReference type="NCBI Taxonomy" id="64152"/>
    <lineage>
        <taxon>Eukaryota</taxon>
        <taxon>Metazoa</taxon>
        <taxon>Chordata</taxon>
        <taxon>Craniata</taxon>
        <taxon>Vertebrata</taxon>
        <taxon>Euteleostomi</taxon>
        <taxon>Actinopterygii</taxon>
        <taxon>Neopterygii</taxon>
        <taxon>Teleostei</taxon>
        <taxon>Neoteleostei</taxon>
        <taxon>Acanthomorphata</taxon>
        <taxon>Anabantaria</taxon>
        <taxon>Anabantiformes</taxon>
        <taxon>Channoidei</taxon>
        <taxon>Channidae</taxon>
        <taxon>Channa</taxon>
    </lineage>
</organism>
<accession>A0AA88MA90</accession>
<keyword evidence="2" id="KW-1185">Reference proteome</keyword>
<dbReference type="Proteomes" id="UP001187415">
    <property type="component" value="Unassembled WGS sequence"/>
</dbReference>
<reference evidence="1" key="1">
    <citation type="submission" date="2023-07" db="EMBL/GenBank/DDBJ databases">
        <title>Chromosome-level Genome Assembly of Striped Snakehead (Channa striata).</title>
        <authorList>
            <person name="Liu H."/>
        </authorList>
    </citation>
    <scope>NUCLEOTIDE SEQUENCE</scope>
    <source>
        <strain evidence="1">Gz</strain>
        <tissue evidence="1">Muscle</tissue>
    </source>
</reference>
<dbReference type="EMBL" id="JAUPFM010000013">
    <property type="protein sequence ID" value="KAK2833583.1"/>
    <property type="molecule type" value="Genomic_DNA"/>
</dbReference>
<name>A0AA88MA90_CHASR</name>
<proteinExistence type="predicted"/>
<comment type="caution">
    <text evidence="1">The sequence shown here is derived from an EMBL/GenBank/DDBJ whole genome shotgun (WGS) entry which is preliminary data.</text>
</comment>
<dbReference type="AlphaFoldDB" id="A0AA88MA90"/>
<evidence type="ECO:0000313" key="1">
    <source>
        <dbReference type="EMBL" id="KAK2833583.1"/>
    </source>
</evidence>
<gene>
    <name evidence="1" type="ORF">Q5P01_017472</name>
</gene>
<evidence type="ECO:0000313" key="2">
    <source>
        <dbReference type="Proteomes" id="UP001187415"/>
    </source>
</evidence>
<protein>
    <submittedName>
        <fullName evidence="1">Uncharacterized protein</fullName>
    </submittedName>
</protein>
<sequence>MHKQSVCFELQRKSARLEPGHRGIGLCKSSAIADADCNAWMLFCTHNTGGRNDVTALPHSTKMLEAAPRV</sequence>